<sequence length="189" mass="21324">MDKSKFSSNGLDTPLPIPTSLWVDISMEFVLDFPRPKGGRDSIFVVKDRLSKMTYFIPYHKVDDAYHMANLFFNEIRTPNSLAIFGKPSKVSLIPSYSYLVSATLGMGKLKIINDTTSHSPFELVYGFNLLSLLDLLPLPNVASKVNQDGLFMAQFVAKLYEKKKHILSKKDTILPILVKNKKVPNLIN</sequence>
<dbReference type="SUPFAM" id="SSF53098">
    <property type="entry name" value="Ribonuclease H-like"/>
    <property type="match status" value="1"/>
</dbReference>
<dbReference type="Proteomes" id="UP000257109">
    <property type="component" value="Unassembled WGS sequence"/>
</dbReference>
<dbReference type="STRING" id="157652.A0A371GYE8"/>
<dbReference type="EMBL" id="QJKJ01004115">
    <property type="protein sequence ID" value="RDX95486.1"/>
    <property type="molecule type" value="Genomic_DNA"/>
</dbReference>
<accession>A0A371GYE8</accession>
<protein>
    <submittedName>
        <fullName evidence="1">Uncharacterized protein</fullName>
    </submittedName>
</protein>
<feature type="non-terminal residue" evidence="1">
    <location>
        <position position="1"/>
    </location>
</feature>
<dbReference type="InterPro" id="IPR012337">
    <property type="entry name" value="RNaseH-like_sf"/>
</dbReference>
<name>A0A371GYE8_MUCPR</name>
<evidence type="ECO:0000313" key="1">
    <source>
        <dbReference type="EMBL" id="RDX95486.1"/>
    </source>
</evidence>
<gene>
    <name evidence="1" type="ORF">CR513_21980</name>
</gene>
<keyword evidence="2" id="KW-1185">Reference proteome</keyword>
<dbReference type="PANTHER" id="PTHR35046">
    <property type="entry name" value="ZINC KNUCKLE (CCHC-TYPE) FAMILY PROTEIN"/>
    <property type="match status" value="1"/>
</dbReference>
<dbReference type="OrthoDB" id="407598at2759"/>
<dbReference type="PANTHER" id="PTHR35046:SF9">
    <property type="entry name" value="RNA-DIRECTED DNA POLYMERASE"/>
    <property type="match status" value="1"/>
</dbReference>
<organism evidence="1 2">
    <name type="scientific">Mucuna pruriens</name>
    <name type="common">Velvet bean</name>
    <name type="synonym">Dolichos pruriens</name>
    <dbReference type="NCBI Taxonomy" id="157652"/>
    <lineage>
        <taxon>Eukaryota</taxon>
        <taxon>Viridiplantae</taxon>
        <taxon>Streptophyta</taxon>
        <taxon>Embryophyta</taxon>
        <taxon>Tracheophyta</taxon>
        <taxon>Spermatophyta</taxon>
        <taxon>Magnoliopsida</taxon>
        <taxon>eudicotyledons</taxon>
        <taxon>Gunneridae</taxon>
        <taxon>Pentapetalae</taxon>
        <taxon>rosids</taxon>
        <taxon>fabids</taxon>
        <taxon>Fabales</taxon>
        <taxon>Fabaceae</taxon>
        <taxon>Papilionoideae</taxon>
        <taxon>50 kb inversion clade</taxon>
        <taxon>NPAAA clade</taxon>
        <taxon>indigoferoid/millettioid clade</taxon>
        <taxon>Phaseoleae</taxon>
        <taxon>Mucuna</taxon>
    </lineage>
</organism>
<proteinExistence type="predicted"/>
<evidence type="ECO:0000313" key="2">
    <source>
        <dbReference type="Proteomes" id="UP000257109"/>
    </source>
</evidence>
<reference evidence="1" key="1">
    <citation type="submission" date="2018-05" db="EMBL/GenBank/DDBJ databases">
        <title>Draft genome of Mucuna pruriens seed.</title>
        <authorList>
            <person name="Nnadi N.E."/>
            <person name="Vos R."/>
            <person name="Hasami M.H."/>
            <person name="Devisetty U.K."/>
            <person name="Aguiy J.C."/>
        </authorList>
    </citation>
    <scope>NUCLEOTIDE SEQUENCE [LARGE SCALE GENOMIC DNA]</scope>
    <source>
        <strain evidence="1">JCA_2017</strain>
    </source>
</reference>
<comment type="caution">
    <text evidence="1">The sequence shown here is derived from an EMBL/GenBank/DDBJ whole genome shotgun (WGS) entry which is preliminary data.</text>
</comment>
<dbReference type="AlphaFoldDB" id="A0A371GYE8"/>